<keyword evidence="2" id="KW-0963">Cytoplasm</keyword>
<accession>A0AAE9YA43</accession>
<dbReference type="PANTHER" id="PTHR33449:SF1">
    <property type="entry name" value="NUCLEOID-ASSOCIATED PROTEIN YBAB"/>
    <property type="match status" value="1"/>
</dbReference>
<dbReference type="EMBL" id="CP116942">
    <property type="protein sequence ID" value="WCO67353.1"/>
    <property type="molecule type" value="Genomic_DNA"/>
</dbReference>
<dbReference type="SUPFAM" id="SSF82607">
    <property type="entry name" value="YbaB-like"/>
    <property type="match status" value="1"/>
</dbReference>
<comment type="similarity">
    <text evidence="2">Belongs to the YbaB/EbfC family.</text>
</comment>
<comment type="subunit">
    <text evidence="2">Homodimer.</text>
</comment>
<evidence type="ECO:0000313" key="5">
    <source>
        <dbReference type="EMBL" id="WCO67353.1"/>
    </source>
</evidence>
<reference evidence="5" key="1">
    <citation type="submission" date="2023-01" db="EMBL/GenBank/DDBJ databases">
        <title>The diversity of Class Acidimicrobiia in South China Sea sediment environments and the proposal of Iamia marina sp. nov., a novel species of the genus Iamia.</title>
        <authorList>
            <person name="He Y."/>
            <person name="Tian X."/>
        </authorList>
    </citation>
    <scope>NUCLEOTIDE SEQUENCE</scope>
    <source>
        <strain evidence="5">DSM 19957</strain>
    </source>
</reference>
<dbReference type="Gene3D" id="3.30.1310.10">
    <property type="entry name" value="Nucleoid-associated protein YbaB-like domain"/>
    <property type="match status" value="1"/>
</dbReference>
<dbReference type="InterPro" id="IPR036894">
    <property type="entry name" value="YbaB-like_sf"/>
</dbReference>
<dbReference type="NCBIfam" id="TIGR00103">
    <property type="entry name" value="DNA_YbaB_EbfC"/>
    <property type="match status" value="1"/>
</dbReference>
<feature type="region of interest" description="Disordered" evidence="4">
    <location>
        <begin position="1"/>
        <end position="48"/>
    </location>
</feature>
<gene>
    <name evidence="5" type="ORF">PO878_01305</name>
</gene>
<protein>
    <recommendedName>
        <fullName evidence="2">Nucleoid-associated protein PO878_01305</fullName>
    </recommendedName>
</protein>
<evidence type="ECO:0000256" key="1">
    <source>
        <dbReference type="ARBA" id="ARBA00023125"/>
    </source>
</evidence>
<evidence type="ECO:0000313" key="6">
    <source>
        <dbReference type="Proteomes" id="UP001216390"/>
    </source>
</evidence>
<keyword evidence="1 2" id="KW-0238">DNA-binding</keyword>
<dbReference type="PANTHER" id="PTHR33449">
    <property type="entry name" value="NUCLEOID-ASSOCIATED PROTEIN YBAB"/>
    <property type="match status" value="1"/>
</dbReference>
<dbReference type="GO" id="GO:0003677">
    <property type="term" value="F:DNA binding"/>
    <property type="evidence" value="ECO:0007669"/>
    <property type="project" value="UniProtKB-UniRule"/>
</dbReference>
<dbReference type="Pfam" id="PF02575">
    <property type="entry name" value="YbaB_DNA_bd"/>
    <property type="match status" value="1"/>
</dbReference>
<comment type="function">
    <text evidence="2">Binds to DNA and alters its conformation. May be involved in regulation of gene expression, nucleoid organization and DNA protection.</text>
</comment>
<dbReference type="InterPro" id="IPR004401">
    <property type="entry name" value="YbaB/EbfC"/>
</dbReference>
<dbReference type="AlphaFoldDB" id="A0AAE9YA43"/>
<keyword evidence="6" id="KW-1185">Reference proteome</keyword>
<proteinExistence type="inferred from homology"/>
<keyword evidence="3" id="KW-0175">Coiled coil</keyword>
<dbReference type="HAMAP" id="MF_00274">
    <property type="entry name" value="DNA_YbaB_EbfC"/>
    <property type="match status" value="1"/>
</dbReference>
<feature type="coiled-coil region" evidence="3">
    <location>
        <begin position="58"/>
        <end position="85"/>
    </location>
</feature>
<name>A0AAE9YA43_9ACTN</name>
<evidence type="ECO:0000256" key="2">
    <source>
        <dbReference type="HAMAP-Rule" id="MF_00274"/>
    </source>
</evidence>
<dbReference type="GO" id="GO:0005829">
    <property type="term" value="C:cytosol"/>
    <property type="evidence" value="ECO:0007669"/>
    <property type="project" value="TreeGrafter"/>
</dbReference>
<dbReference type="GO" id="GO:0043590">
    <property type="term" value="C:bacterial nucleoid"/>
    <property type="evidence" value="ECO:0007669"/>
    <property type="project" value="UniProtKB-UniRule"/>
</dbReference>
<dbReference type="KEGG" id="ima:PO878_01305"/>
<evidence type="ECO:0000256" key="4">
    <source>
        <dbReference type="SAM" id="MobiDB-lite"/>
    </source>
</evidence>
<evidence type="ECO:0000256" key="3">
    <source>
        <dbReference type="SAM" id="Coils"/>
    </source>
</evidence>
<sequence>MADTPNTDDTGDEPDGPTASGPSIPAEVVREGHGAGPVDEDGDAFDLEGLLGGGGLDLGSLMEQASQMQQQMAQAQAEAASTLLEGVAGGGAVRVTVTGTGEYRSVSIDPAAVDPDDVGMLEDLVLAALHDAAARIQEVQSQSMGGLGDLLGGG</sequence>
<comment type="subcellular location">
    <subcellularLocation>
        <location evidence="2">Cytoplasm</location>
        <location evidence="2">Nucleoid</location>
    </subcellularLocation>
</comment>
<dbReference type="Proteomes" id="UP001216390">
    <property type="component" value="Chromosome"/>
</dbReference>
<organism evidence="5 6">
    <name type="scientific">Iamia majanohamensis</name>
    <dbReference type="NCBI Taxonomy" id="467976"/>
    <lineage>
        <taxon>Bacteria</taxon>
        <taxon>Bacillati</taxon>
        <taxon>Actinomycetota</taxon>
        <taxon>Acidimicrobiia</taxon>
        <taxon>Acidimicrobiales</taxon>
        <taxon>Iamiaceae</taxon>
        <taxon>Iamia</taxon>
    </lineage>
</organism>